<keyword evidence="3" id="KW-1185">Reference proteome</keyword>
<reference evidence="2 3" key="1">
    <citation type="submission" date="2016-06" db="EMBL/GenBank/DDBJ databases">
        <authorList>
            <person name="Kjaerup R.B."/>
            <person name="Dalgaard T.S."/>
            <person name="Juul-Madsen H.R."/>
        </authorList>
    </citation>
    <scope>NUCLEOTIDE SEQUENCE [LARGE SCALE GENOMIC DNA]</scope>
    <source>
        <strain evidence="2 3">DSM 45577</strain>
    </source>
</reference>
<evidence type="ECO:0000313" key="3">
    <source>
        <dbReference type="Proteomes" id="UP000198937"/>
    </source>
</evidence>
<protein>
    <submittedName>
        <fullName evidence="2">Uncharacterized protein</fullName>
    </submittedName>
</protein>
<accession>A0A1C6UFW3</accession>
<name>A0A1C6UFW3_9ACTN</name>
<proteinExistence type="predicted"/>
<evidence type="ECO:0000313" key="2">
    <source>
        <dbReference type="EMBL" id="SCL52773.1"/>
    </source>
</evidence>
<dbReference type="STRING" id="683228.GA0070617_2173"/>
<dbReference type="Proteomes" id="UP000198937">
    <property type="component" value="Unassembled WGS sequence"/>
</dbReference>
<dbReference type="EMBL" id="FMIA01000002">
    <property type="protein sequence ID" value="SCL52773.1"/>
    <property type="molecule type" value="Genomic_DNA"/>
</dbReference>
<dbReference type="AlphaFoldDB" id="A0A1C6UFW3"/>
<gene>
    <name evidence="2" type="ORF">GA0070617_2173</name>
</gene>
<feature type="region of interest" description="Disordered" evidence="1">
    <location>
        <begin position="16"/>
        <end position="62"/>
    </location>
</feature>
<organism evidence="2 3">
    <name type="scientific">Micromonospora yangpuensis</name>
    <dbReference type="NCBI Taxonomy" id="683228"/>
    <lineage>
        <taxon>Bacteria</taxon>
        <taxon>Bacillati</taxon>
        <taxon>Actinomycetota</taxon>
        <taxon>Actinomycetes</taxon>
        <taxon>Micromonosporales</taxon>
        <taxon>Micromonosporaceae</taxon>
        <taxon>Micromonospora</taxon>
    </lineage>
</organism>
<evidence type="ECO:0000256" key="1">
    <source>
        <dbReference type="SAM" id="MobiDB-lite"/>
    </source>
</evidence>
<sequence length="62" mass="6834">MTPITAVYVVIRMDNAITAEAQNPPRRQSPDRRAQAGNYPPTPTTVNTHPAPRPTVIMKLLP</sequence>
<dbReference type="RefSeq" id="WP_268239684.1">
    <property type="nucleotide sequence ID" value="NZ_BMMJ01000004.1"/>
</dbReference>